<dbReference type="OrthoDB" id="301415at2759"/>
<dbReference type="InterPro" id="IPR011009">
    <property type="entry name" value="Kinase-like_dom_sf"/>
</dbReference>
<feature type="region of interest" description="Disordered" evidence="6">
    <location>
        <begin position="177"/>
        <end position="196"/>
    </location>
</feature>
<dbReference type="InterPro" id="IPR004166">
    <property type="entry name" value="a-kinase_dom"/>
</dbReference>
<accession>D7FRP9</accession>
<evidence type="ECO:0000256" key="4">
    <source>
        <dbReference type="ARBA" id="ARBA00022777"/>
    </source>
</evidence>
<sequence length="530" mass="58827">MRKHVVFVVDASRSMERMDVFDQGERKRRIDAVLDCCFEFIEDQLANQHSSSRDRYSVISFNDVAKDLEAKIRPTHGTAYGEGLGSAWDVASGGVNDAGEQFVLIFLSDGRPRDMNAACKREQAPAYWLRTMRERFRRRLTFHGVGVGPEDFGLLEDLCVVAEGTFHHARLALSGGGRDRLSRAPRTNGRPDTLSSTLSNISSAVSSLCSSYSTRVPKPLALEDVEEAVWNHTNQDTYYCDKLYLQGSALEVQERDLMVRIRERPFAVGGMRHCFRMWNLGAGGRSRKVNNLVGKQSKFSVSVAQQVRGLKQELLCHRLARQQATLFNSRVTSFAAGQVAKTPPYAALRSKPWGLQVAECDVYRLEDPCEPGGFRYLLVEPFLEGKYLKYNGNNGYILNKSGLDDEQRCWWTVAQAFSHFTHHQTGGEALVCDVQGVDNNITDPCVHSRSRTYGAGDRGTQGMRDFLEGHRCNAICRHLALPETAAAAAAAAIPGYAPVHGSRSASASSRRSMPLPVAFCGLAIVEESDY</sequence>
<dbReference type="Pfam" id="PF02816">
    <property type="entry name" value="Alpha_kinase"/>
    <property type="match status" value="1"/>
</dbReference>
<dbReference type="GO" id="GO:0004674">
    <property type="term" value="F:protein serine/threonine kinase activity"/>
    <property type="evidence" value="ECO:0007669"/>
    <property type="project" value="UniProtKB-KW"/>
</dbReference>
<dbReference type="PANTHER" id="PTHR45992:SF2">
    <property type="entry name" value="EUKARYOTIC ELONGATION FACTOR 2 KINASE"/>
    <property type="match status" value="1"/>
</dbReference>
<dbReference type="GO" id="GO:1903013">
    <property type="term" value="P:response to differentiation-inducing factor 1"/>
    <property type="evidence" value="ECO:0007669"/>
    <property type="project" value="TreeGrafter"/>
</dbReference>
<evidence type="ECO:0000256" key="1">
    <source>
        <dbReference type="ARBA" id="ARBA00022527"/>
    </source>
</evidence>
<evidence type="ECO:0000256" key="2">
    <source>
        <dbReference type="ARBA" id="ARBA00022679"/>
    </source>
</evidence>
<protein>
    <recommendedName>
        <fullName evidence="7">Alpha-type protein kinase domain-containing protein</fullName>
    </recommendedName>
</protein>
<dbReference type="InterPro" id="IPR051852">
    <property type="entry name" value="Alpha-type_PK"/>
</dbReference>
<keyword evidence="9" id="KW-1185">Reference proteome</keyword>
<reference evidence="8 9" key="1">
    <citation type="journal article" date="2010" name="Nature">
        <title>The Ectocarpus genome and the independent evolution of multicellularity in brown algae.</title>
        <authorList>
            <person name="Cock J.M."/>
            <person name="Sterck L."/>
            <person name="Rouze P."/>
            <person name="Scornet D."/>
            <person name="Allen A.E."/>
            <person name="Amoutzias G."/>
            <person name="Anthouard V."/>
            <person name="Artiguenave F."/>
            <person name="Aury J.M."/>
            <person name="Badger J.H."/>
            <person name="Beszteri B."/>
            <person name="Billiau K."/>
            <person name="Bonnet E."/>
            <person name="Bothwell J.H."/>
            <person name="Bowler C."/>
            <person name="Boyen C."/>
            <person name="Brownlee C."/>
            <person name="Carrano C.J."/>
            <person name="Charrier B."/>
            <person name="Cho G.Y."/>
            <person name="Coelho S.M."/>
            <person name="Collen J."/>
            <person name="Corre E."/>
            <person name="Da Silva C."/>
            <person name="Delage L."/>
            <person name="Delaroque N."/>
            <person name="Dittami S.M."/>
            <person name="Doulbeau S."/>
            <person name="Elias M."/>
            <person name="Farnham G."/>
            <person name="Gachon C.M."/>
            <person name="Gschloessl B."/>
            <person name="Heesch S."/>
            <person name="Jabbari K."/>
            <person name="Jubin C."/>
            <person name="Kawai H."/>
            <person name="Kimura K."/>
            <person name="Kloareg B."/>
            <person name="Kupper F.C."/>
            <person name="Lang D."/>
            <person name="Le Bail A."/>
            <person name="Leblanc C."/>
            <person name="Lerouge P."/>
            <person name="Lohr M."/>
            <person name="Lopez P.J."/>
            <person name="Martens C."/>
            <person name="Maumus F."/>
            <person name="Michel G."/>
            <person name="Miranda-Saavedra D."/>
            <person name="Morales J."/>
            <person name="Moreau H."/>
            <person name="Motomura T."/>
            <person name="Nagasato C."/>
            <person name="Napoli C.A."/>
            <person name="Nelson D.R."/>
            <person name="Nyvall-Collen P."/>
            <person name="Peters A.F."/>
            <person name="Pommier C."/>
            <person name="Potin P."/>
            <person name="Poulain J."/>
            <person name="Quesneville H."/>
            <person name="Read B."/>
            <person name="Rensing S.A."/>
            <person name="Ritter A."/>
            <person name="Rousvoal S."/>
            <person name="Samanta M."/>
            <person name="Samson G."/>
            <person name="Schroeder D.C."/>
            <person name="Segurens B."/>
            <person name="Strittmatter M."/>
            <person name="Tonon T."/>
            <person name="Tregear J.W."/>
            <person name="Valentin K."/>
            <person name="von Dassow P."/>
            <person name="Yamagishi T."/>
            <person name="Van de Peer Y."/>
            <person name="Wincker P."/>
        </authorList>
    </citation>
    <scope>NUCLEOTIDE SEQUENCE [LARGE SCALE GENOMIC DNA]</scope>
    <source>
        <strain evidence="9">Ec32 / CCAP1310/4</strain>
    </source>
</reference>
<proteinExistence type="predicted"/>
<dbReference type="Gene3D" id="3.20.200.10">
    <property type="entry name" value="MHCK/EF2 kinase"/>
    <property type="match status" value="1"/>
</dbReference>
<dbReference type="InterPro" id="IPR002035">
    <property type="entry name" value="VWF_A"/>
</dbReference>
<dbReference type="CDD" id="cd04515">
    <property type="entry name" value="Alpha_kinase"/>
    <property type="match status" value="1"/>
</dbReference>
<dbReference type="STRING" id="2880.D7FRP9"/>
<dbReference type="GO" id="GO:0005524">
    <property type="term" value="F:ATP binding"/>
    <property type="evidence" value="ECO:0007669"/>
    <property type="project" value="UniProtKB-KW"/>
</dbReference>
<dbReference type="PROSITE" id="PS51158">
    <property type="entry name" value="ALPHA_KINASE"/>
    <property type="match status" value="1"/>
</dbReference>
<evidence type="ECO:0000256" key="5">
    <source>
        <dbReference type="ARBA" id="ARBA00022840"/>
    </source>
</evidence>
<evidence type="ECO:0000256" key="6">
    <source>
        <dbReference type="SAM" id="MobiDB-lite"/>
    </source>
</evidence>
<dbReference type="InParanoid" id="D7FRP9"/>
<dbReference type="SUPFAM" id="SSF53300">
    <property type="entry name" value="vWA-like"/>
    <property type="match status" value="1"/>
</dbReference>
<dbReference type="InterPro" id="IPR036465">
    <property type="entry name" value="vWFA_dom_sf"/>
</dbReference>
<keyword evidence="2" id="KW-0808">Transferase</keyword>
<evidence type="ECO:0000256" key="3">
    <source>
        <dbReference type="ARBA" id="ARBA00022741"/>
    </source>
</evidence>
<keyword evidence="1" id="KW-0723">Serine/threonine-protein kinase</keyword>
<evidence type="ECO:0000259" key="7">
    <source>
        <dbReference type="PROSITE" id="PS51158"/>
    </source>
</evidence>
<organism evidence="8 9">
    <name type="scientific">Ectocarpus siliculosus</name>
    <name type="common">Brown alga</name>
    <name type="synonym">Conferva siliculosa</name>
    <dbReference type="NCBI Taxonomy" id="2880"/>
    <lineage>
        <taxon>Eukaryota</taxon>
        <taxon>Sar</taxon>
        <taxon>Stramenopiles</taxon>
        <taxon>Ochrophyta</taxon>
        <taxon>PX clade</taxon>
        <taxon>Phaeophyceae</taxon>
        <taxon>Ectocarpales</taxon>
        <taxon>Ectocarpaceae</taxon>
        <taxon>Ectocarpus</taxon>
    </lineage>
</organism>
<dbReference type="AlphaFoldDB" id="D7FRP9"/>
<dbReference type="SUPFAM" id="SSF56112">
    <property type="entry name" value="Protein kinase-like (PK-like)"/>
    <property type="match status" value="1"/>
</dbReference>
<feature type="domain" description="Alpha-type protein kinase" evidence="7">
    <location>
        <begin position="242"/>
        <end position="484"/>
    </location>
</feature>
<dbReference type="Proteomes" id="UP000002630">
    <property type="component" value="Unassembled WGS sequence"/>
</dbReference>
<dbReference type="Gene3D" id="3.30.200.20">
    <property type="entry name" value="Phosphorylase Kinase, domain 1"/>
    <property type="match status" value="1"/>
</dbReference>
<evidence type="ECO:0000313" key="9">
    <source>
        <dbReference type="Proteomes" id="UP000002630"/>
    </source>
</evidence>
<dbReference type="Gene3D" id="3.40.50.410">
    <property type="entry name" value="von Willebrand factor, type A domain"/>
    <property type="match status" value="1"/>
</dbReference>
<keyword evidence="4" id="KW-0418">Kinase</keyword>
<keyword evidence="5" id="KW-0067">ATP-binding</keyword>
<dbReference type="SMART" id="SM00327">
    <property type="entry name" value="VWA"/>
    <property type="match status" value="1"/>
</dbReference>
<evidence type="ECO:0000313" key="8">
    <source>
        <dbReference type="EMBL" id="CBJ30840.1"/>
    </source>
</evidence>
<dbReference type="PANTHER" id="PTHR45992">
    <property type="entry name" value="EUKARYOTIC ELONGATION FACTOR 2 KINASE-RELATED"/>
    <property type="match status" value="1"/>
</dbReference>
<keyword evidence="3" id="KW-0547">Nucleotide-binding</keyword>
<dbReference type="GO" id="GO:0031037">
    <property type="term" value="P:myosin II filament disassembly"/>
    <property type="evidence" value="ECO:0007669"/>
    <property type="project" value="TreeGrafter"/>
</dbReference>
<dbReference type="eggNOG" id="ENOG502QVA3">
    <property type="taxonomic scope" value="Eukaryota"/>
</dbReference>
<name>D7FRP9_ECTSI</name>
<dbReference type="CDD" id="cd00198">
    <property type="entry name" value="vWFA"/>
    <property type="match status" value="1"/>
</dbReference>
<gene>
    <name evidence="8" type="ORF">Esi_0217_0016</name>
</gene>
<dbReference type="SMART" id="SM00811">
    <property type="entry name" value="Alpha_kinase"/>
    <property type="match status" value="1"/>
</dbReference>
<dbReference type="EMBL" id="FN649760">
    <property type="protein sequence ID" value="CBJ30840.1"/>
    <property type="molecule type" value="Genomic_DNA"/>
</dbReference>